<dbReference type="AlphaFoldDB" id="A0A8K0CQK0"/>
<comment type="caution">
    <text evidence="4">The sequence shown here is derived from an EMBL/GenBank/DDBJ whole genome shotgun (WGS) entry which is preliminary data.</text>
</comment>
<dbReference type="Gene3D" id="3.90.640.10">
    <property type="entry name" value="Actin, Chain A, domain 4"/>
    <property type="match status" value="1"/>
</dbReference>
<keyword evidence="5" id="KW-1185">Reference proteome</keyword>
<dbReference type="SUPFAM" id="SSF53067">
    <property type="entry name" value="Actin-like ATPase domain"/>
    <property type="match status" value="1"/>
</dbReference>
<dbReference type="SUPFAM" id="SSF100920">
    <property type="entry name" value="Heat shock protein 70kD (HSP70), peptide-binding domain"/>
    <property type="match status" value="1"/>
</dbReference>
<dbReference type="Gene3D" id="3.30.420.40">
    <property type="match status" value="2"/>
</dbReference>
<evidence type="ECO:0000256" key="1">
    <source>
        <dbReference type="ARBA" id="ARBA00007381"/>
    </source>
</evidence>
<dbReference type="PROSITE" id="PS01036">
    <property type="entry name" value="HSP70_3"/>
    <property type="match status" value="1"/>
</dbReference>
<dbReference type="Gene3D" id="2.60.34.10">
    <property type="entry name" value="Substrate Binding Domain Of DNAk, Chain A, domain 1"/>
    <property type="match status" value="1"/>
</dbReference>
<dbReference type="Proteomes" id="UP000801492">
    <property type="component" value="Unassembled WGS sequence"/>
</dbReference>
<name>A0A8K0CQK0_IGNLU</name>
<gene>
    <name evidence="4" type="ORF">ILUMI_14388</name>
</gene>
<dbReference type="GO" id="GO:0005524">
    <property type="term" value="F:ATP binding"/>
    <property type="evidence" value="ECO:0007669"/>
    <property type="project" value="UniProtKB-KW"/>
</dbReference>
<evidence type="ECO:0000313" key="4">
    <source>
        <dbReference type="EMBL" id="KAF2891785.1"/>
    </source>
</evidence>
<reference evidence="4" key="1">
    <citation type="submission" date="2019-08" db="EMBL/GenBank/DDBJ databases">
        <title>The genome of the North American firefly Photinus pyralis.</title>
        <authorList>
            <consortium name="Photinus pyralis genome working group"/>
            <person name="Fallon T.R."/>
            <person name="Sander Lower S.E."/>
            <person name="Weng J.-K."/>
        </authorList>
    </citation>
    <scope>NUCLEOTIDE SEQUENCE</scope>
    <source>
        <strain evidence="4">TRF0915ILg1</strain>
        <tissue evidence="4">Whole body</tissue>
    </source>
</reference>
<evidence type="ECO:0008006" key="6">
    <source>
        <dbReference type="Google" id="ProtNLM"/>
    </source>
</evidence>
<sequence>LVPLTIDFEKVNEKLFQECIKIVNDCLKDAQMTKSDIHKVILAGGSSRIPKLQEMLKNLFGDKQLSKGIDPDEAVAIGAAIQAAMLTQSDIKTLVPKIIDVTPLSFGISEFGDLMCSIIKRNSQIPITQTVQFATVEDRQTVLHFDIYEGEHSLVQHNTKIGYCSLRLMPEPPGYTAELSFHVNENG</sequence>
<dbReference type="InterPro" id="IPR018181">
    <property type="entry name" value="Heat_shock_70_CS"/>
</dbReference>
<keyword evidence="3" id="KW-0067">ATP-binding</keyword>
<dbReference type="EMBL" id="VTPC01022888">
    <property type="protein sequence ID" value="KAF2891785.1"/>
    <property type="molecule type" value="Genomic_DNA"/>
</dbReference>
<dbReference type="GO" id="GO:0140662">
    <property type="term" value="F:ATP-dependent protein folding chaperone"/>
    <property type="evidence" value="ECO:0007669"/>
    <property type="project" value="InterPro"/>
</dbReference>
<protein>
    <recommendedName>
        <fullName evidence="6">Heat shock protein 70</fullName>
    </recommendedName>
</protein>
<dbReference type="InterPro" id="IPR029047">
    <property type="entry name" value="HSP70_peptide-bd_sf"/>
</dbReference>
<dbReference type="InterPro" id="IPR013126">
    <property type="entry name" value="Hsp_70_fam"/>
</dbReference>
<comment type="similarity">
    <text evidence="1">Belongs to the heat shock protein 70 family.</text>
</comment>
<keyword evidence="2" id="KW-0547">Nucleotide-binding</keyword>
<organism evidence="4 5">
    <name type="scientific">Ignelater luminosus</name>
    <name type="common">Cucubano</name>
    <name type="synonym">Pyrophorus luminosus</name>
    <dbReference type="NCBI Taxonomy" id="2038154"/>
    <lineage>
        <taxon>Eukaryota</taxon>
        <taxon>Metazoa</taxon>
        <taxon>Ecdysozoa</taxon>
        <taxon>Arthropoda</taxon>
        <taxon>Hexapoda</taxon>
        <taxon>Insecta</taxon>
        <taxon>Pterygota</taxon>
        <taxon>Neoptera</taxon>
        <taxon>Endopterygota</taxon>
        <taxon>Coleoptera</taxon>
        <taxon>Polyphaga</taxon>
        <taxon>Elateriformia</taxon>
        <taxon>Elateroidea</taxon>
        <taxon>Elateridae</taxon>
        <taxon>Agrypninae</taxon>
        <taxon>Pyrophorini</taxon>
        <taxon>Ignelater</taxon>
    </lineage>
</organism>
<evidence type="ECO:0000256" key="3">
    <source>
        <dbReference type="ARBA" id="ARBA00022840"/>
    </source>
</evidence>
<dbReference type="PRINTS" id="PR00301">
    <property type="entry name" value="HEATSHOCK70"/>
</dbReference>
<dbReference type="PANTHER" id="PTHR19375">
    <property type="entry name" value="HEAT SHOCK PROTEIN 70KDA"/>
    <property type="match status" value="1"/>
</dbReference>
<accession>A0A8K0CQK0</accession>
<feature type="non-terminal residue" evidence="4">
    <location>
        <position position="187"/>
    </location>
</feature>
<dbReference type="Pfam" id="PF00012">
    <property type="entry name" value="HSP70"/>
    <property type="match status" value="1"/>
</dbReference>
<evidence type="ECO:0000256" key="2">
    <source>
        <dbReference type="ARBA" id="ARBA00022741"/>
    </source>
</evidence>
<dbReference type="InterPro" id="IPR043129">
    <property type="entry name" value="ATPase_NBD"/>
</dbReference>
<evidence type="ECO:0000313" key="5">
    <source>
        <dbReference type="Proteomes" id="UP000801492"/>
    </source>
</evidence>
<proteinExistence type="inferred from homology"/>
<dbReference type="OrthoDB" id="6765990at2759"/>
<feature type="non-terminal residue" evidence="4">
    <location>
        <position position="1"/>
    </location>
</feature>